<evidence type="ECO:0000313" key="2">
    <source>
        <dbReference type="Proteomes" id="UP000003781"/>
    </source>
</evidence>
<sequence>MLENSVMSSIYQVENGILKAL</sequence>
<reference evidence="1 2" key="1">
    <citation type="submission" date="2007-03" db="EMBL/GenBank/DDBJ databases">
        <authorList>
            <person name="Stal L."/>
            <person name="Ferriera S."/>
            <person name="Johnson J."/>
            <person name="Kravitz S."/>
            <person name="Beeson K."/>
            <person name="Sutton G."/>
            <person name="Rogers Y.-H."/>
            <person name="Friedman R."/>
            <person name="Frazier M."/>
            <person name="Venter J.C."/>
        </authorList>
    </citation>
    <scope>NUCLEOTIDE SEQUENCE [LARGE SCALE GENOMIC DNA]</scope>
    <source>
        <strain evidence="1 2">CCY0110</strain>
    </source>
</reference>
<gene>
    <name evidence="1" type="ORF">CY0110_18742</name>
</gene>
<organism evidence="1 2">
    <name type="scientific">Crocosphaera chwakensis CCY0110</name>
    <dbReference type="NCBI Taxonomy" id="391612"/>
    <lineage>
        <taxon>Bacteria</taxon>
        <taxon>Bacillati</taxon>
        <taxon>Cyanobacteriota</taxon>
        <taxon>Cyanophyceae</taxon>
        <taxon>Oscillatoriophycideae</taxon>
        <taxon>Chroococcales</taxon>
        <taxon>Aphanothecaceae</taxon>
        <taxon>Crocosphaera</taxon>
        <taxon>Crocosphaera chwakensis</taxon>
    </lineage>
</organism>
<evidence type="ECO:0000313" key="1">
    <source>
        <dbReference type="EMBL" id="EAZ93862.1"/>
    </source>
</evidence>
<comment type="caution">
    <text evidence="1">The sequence shown here is derived from an EMBL/GenBank/DDBJ whole genome shotgun (WGS) entry which is preliminary data.</text>
</comment>
<name>A3IJ80_9CHRO</name>
<proteinExistence type="predicted"/>
<dbReference type="AlphaFoldDB" id="A3IJ80"/>
<keyword evidence="2" id="KW-1185">Reference proteome</keyword>
<protein>
    <submittedName>
        <fullName evidence="1">Uncharacterized protein</fullName>
    </submittedName>
</protein>
<dbReference type="Proteomes" id="UP000003781">
    <property type="component" value="Unassembled WGS sequence"/>
</dbReference>
<dbReference type="EMBL" id="AAXW01000002">
    <property type="protein sequence ID" value="EAZ93862.1"/>
    <property type="molecule type" value="Genomic_DNA"/>
</dbReference>
<accession>A3IJ80</accession>